<evidence type="ECO:0000259" key="3">
    <source>
        <dbReference type="Pfam" id="PF13369"/>
    </source>
</evidence>
<feature type="domain" description="F-box" evidence="2">
    <location>
        <begin position="11"/>
        <end position="57"/>
    </location>
</feature>
<evidence type="ECO:0000256" key="1">
    <source>
        <dbReference type="SAM" id="MobiDB-lite"/>
    </source>
</evidence>
<dbReference type="SUPFAM" id="SSF81383">
    <property type="entry name" value="F-box domain"/>
    <property type="match status" value="1"/>
</dbReference>
<feature type="domain" description="Protein SirB1 N-terminal" evidence="3">
    <location>
        <begin position="224"/>
        <end position="408"/>
    </location>
</feature>
<dbReference type="Pfam" id="PF12937">
    <property type="entry name" value="F-box-like"/>
    <property type="match status" value="1"/>
</dbReference>
<comment type="caution">
    <text evidence="4">The sequence shown here is derived from an EMBL/GenBank/DDBJ whole genome shotgun (WGS) entry which is preliminary data.</text>
</comment>
<proteinExistence type="predicted"/>
<evidence type="ECO:0000313" key="5">
    <source>
        <dbReference type="Proteomes" id="UP000762676"/>
    </source>
</evidence>
<feature type="compositionally biased region" description="Basic and acidic residues" evidence="1">
    <location>
        <begin position="498"/>
        <end position="513"/>
    </location>
</feature>
<evidence type="ECO:0000313" key="4">
    <source>
        <dbReference type="EMBL" id="GFS10593.1"/>
    </source>
</evidence>
<gene>
    <name evidence="4" type="ORF">ElyMa_001327200</name>
</gene>
<dbReference type="Proteomes" id="UP000762676">
    <property type="component" value="Unassembled WGS sequence"/>
</dbReference>
<dbReference type="Gene3D" id="1.20.1280.50">
    <property type="match status" value="1"/>
</dbReference>
<accession>A0AAV4IJC1</accession>
<dbReference type="PANTHER" id="PTHR31350">
    <property type="entry name" value="SI:DKEY-261L7.2"/>
    <property type="match status" value="1"/>
</dbReference>
<sequence length="579" mass="66456">MDEEIFEMDQFSSLPSELLEKILSAPVLGAVDLYSFSRTCSVFAQVLDLNSLWRTKFKQRWPSLARKVVNFYSNCKKSAQIEWKSIYKHRLMVKKAVASHLVEIGRASYTEENTLQLAMNETYAYKFTEAESAALAEAVGSDARFGRCFMINELRDSAKRGHEWGNMTRKFYADKSVHCLAHDDLRPQIHDFLSSNSDNMDLEVGATLIAQWMQPLEDISLSDVKSGIDALAEDVKAKLHKTCPEHPMFLADVGTICLSPGDTTSRWSPPNCKAVLVAIEAIVSARFNQSFAQYAHPHKSYINCVLKDRQAIPITLCLILMGIARRLGFVLEPVSFPETFVLRWLEYPYKSGLARYTYVDPFHGRYSVTSEQLPSPYADRGVDGLIDRHVLAAMEQCSKREVILRMLRNLLNCWRQLMTRHEQRQTMLRHVVELECMAEPCNYQHQILMVQVMIQLGVNLHWAMLIVEELLALHPALTTPLSDIPIRCQHMLRQLKDKASKPREVQPKRRADHPQTVTNAGSLFDTYNQHFYVPNKYLAADYPDDTEACREIMKTYMKANENITRYWVHQEPVDIKSVP</sequence>
<dbReference type="InterPro" id="IPR032698">
    <property type="entry name" value="SirB1_N"/>
</dbReference>
<evidence type="ECO:0000259" key="2">
    <source>
        <dbReference type="Pfam" id="PF12937"/>
    </source>
</evidence>
<dbReference type="EMBL" id="BMAT01002629">
    <property type="protein sequence ID" value="GFS10593.1"/>
    <property type="molecule type" value="Genomic_DNA"/>
</dbReference>
<organism evidence="4 5">
    <name type="scientific">Elysia marginata</name>
    <dbReference type="NCBI Taxonomy" id="1093978"/>
    <lineage>
        <taxon>Eukaryota</taxon>
        <taxon>Metazoa</taxon>
        <taxon>Spiralia</taxon>
        <taxon>Lophotrochozoa</taxon>
        <taxon>Mollusca</taxon>
        <taxon>Gastropoda</taxon>
        <taxon>Heterobranchia</taxon>
        <taxon>Euthyneura</taxon>
        <taxon>Panpulmonata</taxon>
        <taxon>Sacoglossa</taxon>
        <taxon>Placobranchoidea</taxon>
        <taxon>Plakobranchidae</taxon>
        <taxon>Elysia</taxon>
    </lineage>
</organism>
<protein>
    <submittedName>
        <fullName evidence="4">F-box only protein 21</fullName>
    </submittedName>
</protein>
<dbReference type="AlphaFoldDB" id="A0AAV4IJC1"/>
<dbReference type="Pfam" id="PF13369">
    <property type="entry name" value="Transglut_core2"/>
    <property type="match status" value="1"/>
</dbReference>
<feature type="region of interest" description="Disordered" evidence="1">
    <location>
        <begin position="498"/>
        <end position="519"/>
    </location>
</feature>
<dbReference type="InterPro" id="IPR001810">
    <property type="entry name" value="F-box_dom"/>
</dbReference>
<dbReference type="PANTHER" id="PTHR31350:SF21">
    <property type="entry name" value="F-BOX ONLY PROTEIN 21"/>
    <property type="match status" value="1"/>
</dbReference>
<dbReference type="InterPro" id="IPR036047">
    <property type="entry name" value="F-box-like_dom_sf"/>
</dbReference>
<reference evidence="4 5" key="1">
    <citation type="journal article" date="2021" name="Elife">
        <title>Chloroplast acquisition without the gene transfer in kleptoplastic sea slugs, Plakobranchus ocellatus.</title>
        <authorList>
            <person name="Maeda T."/>
            <person name="Takahashi S."/>
            <person name="Yoshida T."/>
            <person name="Shimamura S."/>
            <person name="Takaki Y."/>
            <person name="Nagai Y."/>
            <person name="Toyoda A."/>
            <person name="Suzuki Y."/>
            <person name="Arimoto A."/>
            <person name="Ishii H."/>
            <person name="Satoh N."/>
            <person name="Nishiyama T."/>
            <person name="Hasebe M."/>
            <person name="Maruyama T."/>
            <person name="Minagawa J."/>
            <person name="Obokata J."/>
            <person name="Shigenobu S."/>
        </authorList>
    </citation>
    <scope>NUCLEOTIDE SEQUENCE [LARGE SCALE GENOMIC DNA]</scope>
</reference>
<name>A0AAV4IJC1_9GAST</name>
<keyword evidence="5" id="KW-1185">Reference proteome</keyword>